<feature type="transmembrane region" description="Helical" evidence="1">
    <location>
        <begin position="132"/>
        <end position="149"/>
    </location>
</feature>
<keyword evidence="1" id="KW-0472">Membrane</keyword>
<keyword evidence="1" id="KW-1133">Transmembrane helix</keyword>
<feature type="transmembrane region" description="Helical" evidence="1">
    <location>
        <begin position="34"/>
        <end position="52"/>
    </location>
</feature>
<evidence type="ECO:0000313" key="3">
    <source>
        <dbReference type="EMBL" id="PRR73131.1"/>
    </source>
</evidence>
<evidence type="ECO:0000256" key="1">
    <source>
        <dbReference type="SAM" id="Phobius"/>
    </source>
</evidence>
<protein>
    <submittedName>
        <fullName evidence="3">Response regulator PleD</fullName>
    </submittedName>
</protein>
<dbReference type="SUPFAM" id="SSF55073">
    <property type="entry name" value="Nucleotide cyclase"/>
    <property type="match status" value="1"/>
</dbReference>
<dbReference type="FunFam" id="3.30.70.270:FF:000001">
    <property type="entry name" value="Diguanylate cyclase domain protein"/>
    <property type="match status" value="1"/>
</dbReference>
<evidence type="ECO:0000259" key="2">
    <source>
        <dbReference type="PROSITE" id="PS50887"/>
    </source>
</evidence>
<dbReference type="PROSITE" id="PS50887">
    <property type="entry name" value="GGDEF"/>
    <property type="match status" value="1"/>
</dbReference>
<dbReference type="GO" id="GO:0052621">
    <property type="term" value="F:diguanylate cyclase activity"/>
    <property type="evidence" value="ECO:0007669"/>
    <property type="project" value="TreeGrafter"/>
</dbReference>
<accession>A0A2T0ASC3</accession>
<dbReference type="NCBIfam" id="TIGR00254">
    <property type="entry name" value="GGDEF"/>
    <property type="match status" value="1"/>
</dbReference>
<feature type="transmembrane region" description="Helical" evidence="1">
    <location>
        <begin position="59"/>
        <end position="76"/>
    </location>
</feature>
<proteinExistence type="predicted"/>
<dbReference type="Pfam" id="PF00990">
    <property type="entry name" value="GGDEF"/>
    <property type="match status" value="1"/>
</dbReference>
<comment type="caution">
    <text evidence="3">The sequence shown here is derived from an EMBL/GenBank/DDBJ whole genome shotgun (WGS) entry which is preliminary data.</text>
</comment>
<dbReference type="InterPro" id="IPR043128">
    <property type="entry name" value="Rev_trsase/Diguanyl_cyclase"/>
</dbReference>
<name>A0A2T0ASC3_9FIRM</name>
<dbReference type="CDD" id="cd01949">
    <property type="entry name" value="GGDEF"/>
    <property type="match status" value="1"/>
</dbReference>
<feature type="transmembrane region" description="Helical" evidence="1">
    <location>
        <begin position="9"/>
        <end position="28"/>
    </location>
</feature>
<dbReference type="InterPro" id="IPR000160">
    <property type="entry name" value="GGDEF_dom"/>
</dbReference>
<dbReference type="RefSeq" id="WP_106005244.1">
    <property type="nucleotide sequence ID" value="NZ_CP136419.1"/>
</dbReference>
<feature type="transmembrane region" description="Helical" evidence="1">
    <location>
        <begin position="106"/>
        <end position="126"/>
    </location>
</feature>
<dbReference type="InterPro" id="IPR029787">
    <property type="entry name" value="Nucleotide_cyclase"/>
</dbReference>
<sequence length="357" mass="40094">MVERRSREGWLAGLILTVGGILLTLAGIQGPAVWAGLIWSVLNGAVLAVEAFRKKREWQYLLLILNLIIAGSWVALGEVIEITALPFFFFMPLWVPLYLGRRKAVVLGLIMAFGLMVLWDLQGGLAFNLHKVYLGCGWLLLGVFFYLAWNKVAGEAARVPSLMAEIERWRREYDLTRSILATVEQLALTDDLTGLFNFRYFEQSLERLLNSYHALNHLALVMLDVDHFKEINDQCGHLVGNRVLKELATILKEHTREQDIVTRFGGEEFAIILPGTGYQGAMQVAERIRRAVAGYHFNEGGKTVRLTVSAGIVVWPEDGTNKEELVARADFALYRAKIMGRNSVCPYRQVKEETGGG</sequence>
<dbReference type="Gene3D" id="3.30.70.270">
    <property type="match status" value="1"/>
</dbReference>
<keyword evidence="1" id="KW-0812">Transmembrane</keyword>
<dbReference type="SMART" id="SM00267">
    <property type="entry name" value="GGDEF"/>
    <property type="match status" value="1"/>
</dbReference>
<reference evidence="3 4" key="1">
    <citation type="submission" date="2018-03" db="EMBL/GenBank/DDBJ databases">
        <title>Genome sequence of Moorella humiferrea DSM 23265.</title>
        <authorList>
            <person name="Poehlein A."/>
            <person name="Daniel R."/>
        </authorList>
    </citation>
    <scope>NUCLEOTIDE SEQUENCE [LARGE SCALE GENOMIC DNA]</scope>
    <source>
        <strain evidence="3 4">DSM 23265</strain>
    </source>
</reference>
<keyword evidence="4" id="KW-1185">Reference proteome</keyword>
<organism evidence="3 4">
    <name type="scientific">Neomoorella humiferrea</name>
    <dbReference type="NCBI Taxonomy" id="676965"/>
    <lineage>
        <taxon>Bacteria</taxon>
        <taxon>Bacillati</taxon>
        <taxon>Bacillota</taxon>
        <taxon>Clostridia</taxon>
        <taxon>Neomoorellales</taxon>
        <taxon>Neomoorellaceae</taxon>
        <taxon>Neomoorella</taxon>
    </lineage>
</organism>
<dbReference type="Proteomes" id="UP000238415">
    <property type="component" value="Unassembled WGS sequence"/>
</dbReference>
<feature type="transmembrane region" description="Helical" evidence="1">
    <location>
        <begin position="82"/>
        <end position="99"/>
    </location>
</feature>
<evidence type="ECO:0000313" key="4">
    <source>
        <dbReference type="Proteomes" id="UP000238415"/>
    </source>
</evidence>
<dbReference type="PANTHER" id="PTHR45138">
    <property type="entry name" value="REGULATORY COMPONENTS OF SENSORY TRANSDUCTION SYSTEM"/>
    <property type="match status" value="1"/>
</dbReference>
<gene>
    <name evidence="3" type="primary">pleD_1</name>
    <name evidence="3" type="ORF">MOHU_12580</name>
</gene>
<feature type="domain" description="GGDEF" evidence="2">
    <location>
        <begin position="216"/>
        <end position="349"/>
    </location>
</feature>
<dbReference type="EMBL" id="PVXM01000023">
    <property type="protein sequence ID" value="PRR73131.1"/>
    <property type="molecule type" value="Genomic_DNA"/>
</dbReference>
<dbReference type="InterPro" id="IPR050469">
    <property type="entry name" value="Diguanylate_Cyclase"/>
</dbReference>
<dbReference type="AlphaFoldDB" id="A0A2T0ASC3"/>
<dbReference type="PANTHER" id="PTHR45138:SF9">
    <property type="entry name" value="DIGUANYLATE CYCLASE DGCM-RELATED"/>
    <property type="match status" value="1"/>
</dbReference>
<dbReference type="OrthoDB" id="9783388at2"/>